<dbReference type="GO" id="GO:0016020">
    <property type="term" value="C:membrane"/>
    <property type="evidence" value="ECO:0007669"/>
    <property type="project" value="UniProtKB-SubCell"/>
</dbReference>
<dbReference type="Pfam" id="PF02931">
    <property type="entry name" value="Neur_chan_LBD"/>
    <property type="match status" value="1"/>
</dbReference>
<dbReference type="Pfam" id="PF02932">
    <property type="entry name" value="Neur_chan_memb"/>
    <property type="match status" value="1"/>
</dbReference>
<dbReference type="CDD" id="cd18989">
    <property type="entry name" value="LGIC_ECD_cation"/>
    <property type="match status" value="1"/>
</dbReference>
<protein>
    <submittedName>
        <fullName evidence="10">Uncharacterized protein</fullName>
    </submittedName>
</protein>
<comment type="caution">
    <text evidence="10">The sequence shown here is derived from an EMBL/GenBank/DDBJ whole genome shotgun (WGS) entry which is preliminary data.</text>
</comment>
<keyword evidence="11" id="KW-1185">Reference proteome</keyword>
<feature type="chain" id="PRO_5044013211" evidence="7">
    <location>
        <begin position="21"/>
        <end position="428"/>
    </location>
</feature>
<feature type="signal peptide" evidence="7">
    <location>
        <begin position="1"/>
        <end position="20"/>
    </location>
</feature>
<dbReference type="PANTHER" id="PTHR18945">
    <property type="entry name" value="NEUROTRANSMITTER GATED ION CHANNEL"/>
    <property type="match status" value="1"/>
</dbReference>
<dbReference type="SUPFAM" id="SSF63712">
    <property type="entry name" value="Nicotinic receptor ligand binding domain-like"/>
    <property type="match status" value="1"/>
</dbReference>
<feature type="transmembrane region" description="Helical" evidence="6">
    <location>
        <begin position="273"/>
        <end position="291"/>
    </location>
</feature>
<evidence type="ECO:0000256" key="2">
    <source>
        <dbReference type="ARBA" id="ARBA00022692"/>
    </source>
</evidence>
<feature type="transmembrane region" description="Helical" evidence="6">
    <location>
        <begin position="398"/>
        <end position="422"/>
    </location>
</feature>
<keyword evidence="3 6" id="KW-1133">Transmembrane helix</keyword>
<accession>A0AAW0UPH8</accession>
<evidence type="ECO:0000256" key="7">
    <source>
        <dbReference type="SAM" id="SignalP"/>
    </source>
</evidence>
<dbReference type="Gene3D" id="1.20.58.390">
    <property type="entry name" value="Neurotransmitter-gated ion-channel transmembrane domain"/>
    <property type="match status" value="1"/>
</dbReference>
<feature type="domain" description="Neurotransmitter-gated ion-channel ligand-binding" evidence="8">
    <location>
        <begin position="31"/>
        <end position="240"/>
    </location>
</feature>
<evidence type="ECO:0000256" key="3">
    <source>
        <dbReference type="ARBA" id="ARBA00022989"/>
    </source>
</evidence>
<keyword evidence="7" id="KW-0732">Signal</keyword>
<dbReference type="SUPFAM" id="SSF90112">
    <property type="entry name" value="Neurotransmitter-gated ion-channel transmembrane pore"/>
    <property type="match status" value="1"/>
</dbReference>
<feature type="region of interest" description="Disordered" evidence="5">
    <location>
        <begin position="362"/>
        <end position="388"/>
    </location>
</feature>
<dbReference type="InterPro" id="IPR006201">
    <property type="entry name" value="Neur_channel"/>
</dbReference>
<feature type="transmembrane region" description="Helical" evidence="6">
    <location>
        <begin position="246"/>
        <end position="266"/>
    </location>
</feature>
<evidence type="ECO:0000256" key="1">
    <source>
        <dbReference type="ARBA" id="ARBA00004141"/>
    </source>
</evidence>
<dbReference type="InterPro" id="IPR038050">
    <property type="entry name" value="Neuro_actylchol_rec"/>
</dbReference>
<dbReference type="AlphaFoldDB" id="A0AAW0UPH8"/>
<evidence type="ECO:0000256" key="5">
    <source>
        <dbReference type="SAM" id="MobiDB-lite"/>
    </source>
</evidence>
<dbReference type="EMBL" id="JARAKH010000009">
    <property type="protein sequence ID" value="KAK8401123.1"/>
    <property type="molecule type" value="Genomic_DNA"/>
</dbReference>
<organism evidence="10 11">
    <name type="scientific">Scylla paramamosain</name>
    <name type="common">Mud crab</name>
    <dbReference type="NCBI Taxonomy" id="85552"/>
    <lineage>
        <taxon>Eukaryota</taxon>
        <taxon>Metazoa</taxon>
        <taxon>Ecdysozoa</taxon>
        <taxon>Arthropoda</taxon>
        <taxon>Crustacea</taxon>
        <taxon>Multicrustacea</taxon>
        <taxon>Malacostraca</taxon>
        <taxon>Eumalacostraca</taxon>
        <taxon>Eucarida</taxon>
        <taxon>Decapoda</taxon>
        <taxon>Pleocyemata</taxon>
        <taxon>Brachyura</taxon>
        <taxon>Eubrachyura</taxon>
        <taxon>Portunoidea</taxon>
        <taxon>Portunidae</taxon>
        <taxon>Portuninae</taxon>
        <taxon>Scylla</taxon>
    </lineage>
</organism>
<dbReference type="InterPro" id="IPR036719">
    <property type="entry name" value="Neuro-gated_channel_TM_sf"/>
</dbReference>
<name>A0AAW0UPH8_SCYPA</name>
<dbReference type="InterPro" id="IPR006029">
    <property type="entry name" value="Neurotrans-gated_channel_TM"/>
</dbReference>
<evidence type="ECO:0000259" key="8">
    <source>
        <dbReference type="Pfam" id="PF02931"/>
    </source>
</evidence>
<dbReference type="InterPro" id="IPR036734">
    <property type="entry name" value="Neur_chan_lig-bd_sf"/>
</dbReference>
<dbReference type="PRINTS" id="PR00252">
    <property type="entry name" value="NRIONCHANNEL"/>
</dbReference>
<keyword evidence="4 6" id="KW-0472">Membrane</keyword>
<evidence type="ECO:0000313" key="10">
    <source>
        <dbReference type="EMBL" id="KAK8401123.1"/>
    </source>
</evidence>
<gene>
    <name evidence="10" type="ORF">O3P69_002703</name>
</gene>
<evidence type="ECO:0000256" key="6">
    <source>
        <dbReference type="SAM" id="Phobius"/>
    </source>
</evidence>
<dbReference type="InterPro" id="IPR006202">
    <property type="entry name" value="Neur_chan_lig-bd"/>
</dbReference>
<proteinExistence type="predicted"/>
<evidence type="ECO:0000259" key="9">
    <source>
        <dbReference type="Pfam" id="PF02932"/>
    </source>
</evidence>
<dbReference type="Proteomes" id="UP001487740">
    <property type="component" value="Unassembled WGS sequence"/>
</dbReference>
<comment type="subcellular location">
    <subcellularLocation>
        <location evidence="1">Membrane</location>
        <topology evidence="1">Multi-pass membrane protein</topology>
    </subcellularLocation>
</comment>
<dbReference type="Gene3D" id="2.70.170.10">
    <property type="entry name" value="Neurotransmitter-gated ion-channel ligand-binding domain"/>
    <property type="match status" value="1"/>
</dbReference>
<feature type="domain" description="Neurotransmitter-gated ion-channel transmembrane" evidence="9">
    <location>
        <begin position="250"/>
        <end position="356"/>
    </location>
</feature>
<evidence type="ECO:0000256" key="4">
    <source>
        <dbReference type="ARBA" id="ARBA00023136"/>
    </source>
</evidence>
<dbReference type="FunFam" id="2.70.170.10:FF:000028">
    <property type="entry name" value="AcetylCholine Receptor"/>
    <property type="match status" value="1"/>
</dbReference>
<evidence type="ECO:0000313" key="11">
    <source>
        <dbReference type="Proteomes" id="UP001487740"/>
    </source>
</evidence>
<dbReference type="GO" id="GO:0005230">
    <property type="term" value="F:extracellular ligand-gated monoatomic ion channel activity"/>
    <property type="evidence" value="ECO:0007669"/>
    <property type="project" value="InterPro"/>
</dbReference>
<keyword evidence="2 6" id="KW-0812">Transmembrane</keyword>
<sequence>MMSPGLVVVVLVVMAAAGQGKDLQGSLKLQHLRKTLLQGYDKEALPPTPVTVNVSQFSIRDLEMHEGAHRLSLHAWLGYSWYDQRLSWKAEDYGGAEMMTISSRDVWLPDFSVYNAGDAEATLLTSRFRVIVYPDGKVLYVPSLDLHYSCVADLTYWPHDTHNCTLKIGSWVHSGRHIDISVQKNFSTEVDDEVTKSPDGQMDTMEWKILNVNLKRLSKFYDCCTEPYVSLMVNIIVQREAPAFCWIIKTPAVCLVLLTVVLFILPPGAGEKIVFGGMNIILNLMFLIFTHGTVRNAPSHTPLLVQLISFQLVLAVISTIVAAVLVRAARGPYTTPPSPGLHRLALTLAPTFCLSAYVKQASGQGRLGPGTPKSDEVEIGSEADGTRSGEQGVMAGQWLLLGAVLDRLSLAVYLCISIIMLIRSSSVL</sequence>
<reference evidence="10 11" key="1">
    <citation type="submission" date="2023-03" db="EMBL/GenBank/DDBJ databases">
        <title>High-quality genome of Scylla paramamosain provides insights in environmental adaptation.</title>
        <authorList>
            <person name="Zhang L."/>
        </authorList>
    </citation>
    <scope>NUCLEOTIDE SEQUENCE [LARGE SCALE GENOMIC DNA]</scope>
    <source>
        <strain evidence="10">LZ_2023a</strain>
        <tissue evidence="10">Muscle</tissue>
    </source>
</reference>
<dbReference type="GO" id="GO:0004888">
    <property type="term" value="F:transmembrane signaling receptor activity"/>
    <property type="evidence" value="ECO:0007669"/>
    <property type="project" value="InterPro"/>
</dbReference>
<feature type="transmembrane region" description="Helical" evidence="6">
    <location>
        <begin position="303"/>
        <end position="328"/>
    </location>
</feature>